<organism evidence="2 3">
    <name type="scientific">Solanum commersonii</name>
    <name type="common">Commerson's wild potato</name>
    <name type="synonym">Commerson's nightshade</name>
    <dbReference type="NCBI Taxonomy" id="4109"/>
    <lineage>
        <taxon>Eukaryota</taxon>
        <taxon>Viridiplantae</taxon>
        <taxon>Streptophyta</taxon>
        <taxon>Embryophyta</taxon>
        <taxon>Tracheophyta</taxon>
        <taxon>Spermatophyta</taxon>
        <taxon>Magnoliopsida</taxon>
        <taxon>eudicotyledons</taxon>
        <taxon>Gunneridae</taxon>
        <taxon>Pentapetalae</taxon>
        <taxon>asterids</taxon>
        <taxon>lamiids</taxon>
        <taxon>Solanales</taxon>
        <taxon>Solanaceae</taxon>
        <taxon>Solanoideae</taxon>
        <taxon>Solaneae</taxon>
        <taxon>Solanum</taxon>
    </lineage>
</organism>
<dbReference type="Proteomes" id="UP000824120">
    <property type="component" value="Chromosome 2"/>
</dbReference>
<name>A0A9J6AUA1_SOLCO</name>
<gene>
    <name evidence="2" type="ORF">H5410_013330</name>
</gene>
<sequence length="195" mass="21615">MKKKKKKAKLCEKQLQEEKPKSQLERDRKLKRVGSPSKASKGRRGKGGVAGRRARAIEKERAPIEMDESALVDDHTTCDISSISRGQTQEFTPGASGMTYQPTNIDINTPSFSSSPGLPMSIKTSDVVNNLEDSNINIESNELDDSNDEVENASECGEPSVKEKRKFFLSVVGMGVTIFTSMTKRNEQRETKNCN</sequence>
<evidence type="ECO:0000256" key="1">
    <source>
        <dbReference type="SAM" id="MobiDB-lite"/>
    </source>
</evidence>
<dbReference type="AlphaFoldDB" id="A0A9J6AUA1"/>
<accession>A0A9J6AUA1</accession>
<evidence type="ECO:0000313" key="3">
    <source>
        <dbReference type="Proteomes" id="UP000824120"/>
    </source>
</evidence>
<comment type="caution">
    <text evidence="2">The sequence shown here is derived from an EMBL/GenBank/DDBJ whole genome shotgun (WGS) entry which is preliminary data.</text>
</comment>
<reference evidence="2 3" key="1">
    <citation type="submission" date="2020-09" db="EMBL/GenBank/DDBJ databases">
        <title>De no assembly of potato wild relative species, Solanum commersonii.</title>
        <authorList>
            <person name="Cho K."/>
        </authorList>
    </citation>
    <scope>NUCLEOTIDE SEQUENCE [LARGE SCALE GENOMIC DNA]</scope>
    <source>
        <strain evidence="2">LZ3.2</strain>
        <tissue evidence="2">Leaf</tissue>
    </source>
</reference>
<keyword evidence="3" id="KW-1185">Reference proteome</keyword>
<feature type="region of interest" description="Disordered" evidence="1">
    <location>
        <begin position="87"/>
        <end position="109"/>
    </location>
</feature>
<feature type="compositionally biased region" description="Polar residues" evidence="1">
    <location>
        <begin position="98"/>
        <end position="109"/>
    </location>
</feature>
<feature type="compositionally biased region" description="Basic and acidic residues" evidence="1">
    <location>
        <begin position="55"/>
        <end position="64"/>
    </location>
</feature>
<feature type="region of interest" description="Disordered" evidence="1">
    <location>
        <begin position="1"/>
        <end position="69"/>
    </location>
</feature>
<protein>
    <submittedName>
        <fullName evidence="2">Uncharacterized protein</fullName>
    </submittedName>
</protein>
<evidence type="ECO:0000313" key="2">
    <source>
        <dbReference type="EMBL" id="KAG5628112.1"/>
    </source>
</evidence>
<proteinExistence type="predicted"/>
<feature type="compositionally biased region" description="Basic and acidic residues" evidence="1">
    <location>
        <begin position="9"/>
        <end position="28"/>
    </location>
</feature>
<dbReference type="EMBL" id="JACXVP010000002">
    <property type="protein sequence ID" value="KAG5628112.1"/>
    <property type="molecule type" value="Genomic_DNA"/>
</dbReference>